<dbReference type="InterPro" id="IPR036770">
    <property type="entry name" value="Ankyrin_rpt-contain_sf"/>
</dbReference>
<gene>
    <name evidence="1" type="ORF">DM02DRAFT_730649</name>
</gene>
<dbReference type="OrthoDB" id="3838324at2759"/>
<dbReference type="Proteomes" id="UP000244855">
    <property type="component" value="Unassembled WGS sequence"/>
</dbReference>
<evidence type="ECO:0000313" key="1">
    <source>
        <dbReference type="EMBL" id="PVH97328.1"/>
    </source>
</evidence>
<proteinExistence type="predicted"/>
<keyword evidence="2" id="KW-1185">Reference proteome</keyword>
<dbReference type="SUPFAM" id="SSF48403">
    <property type="entry name" value="Ankyrin repeat"/>
    <property type="match status" value="1"/>
</dbReference>
<dbReference type="AlphaFoldDB" id="A0A2V1DH17"/>
<organism evidence="1 2">
    <name type="scientific">Periconia macrospinosa</name>
    <dbReference type="NCBI Taxonomy" id="97972"/>
    <lineage>
        <taxon>Eukaryota</taxon>
        <taxon>Fungi</taxon>
        <taxon>Dikarya</taxon>
        <taxon>Ascomycota</taxon>
        <taxon>Pezizomycotina</taxon>
        <taxon>Dothideomycetes</taxon>
        <taxon>Pleosporomycetidae</taxon>
        <taxon>Pleosporales</taxon>
        <taxon>Massarineae</taxon>
        <taxon>Periconiaceae</taxon>
        <taxon>Periconia</taxon>
    </lineage>
</organism>
<evidence type="ECO:0000313" key="2">
    <source>
        <dbReference type="Proteomes" id="UP000244855"/>
    </source>
</evidence>
<evidence type="ECO:0008006" key="3">
    <source>
        <dbReference type="Google" id="ProtNLM"/>
    </source>
</evidence>
<dbReference type="EMBL" id="KZ805439">
    <property type="protein sequence ID" value="PVH97328.1"/>
    <property type="molecule type" value="Genomic_DNA"/>
</dbReference>
<name>A0A2V1DH17_9PLEO</name>
<reference evidence="1 2" key="1">
    <citation type="journal article" date="2018" name="Sci. Rep.">
        <title>Comparative genomics provides insights into the lifestyle and reveals functional heterogeneity of dark septate endophytic fungi.</title>
        <authorList>
            <person name="Knapp D.G."/>
            <person name="Nemeth J.B."/>
            <person name="Barry K."/>
            <person name="Hainaut M."/>
            <person name="Henrissat B."/>
            <person name="Johnson J."/>
            <person name="Kuo A."/>
            <person name="Lim J.H.P."/>
            <person name="Lipzen A."/>
            <person name="Nolan M."/>
            <person name="Ohm R.A."/>
            <person name="Tamas L."/>
            <person name="Grigoriev I.V."/>
            <person name="Spatafora J.W."/>
            <person name="Nagy L.G."/>
            <person name="Kovacs G.M."/>
        </authorList>
    </citation>
    <scope>NUCLEOTIDE SEQUENCE [LARGE SCALE GENOMIC DNA]</scope>
    <source>
        <strain evidence="1 2">DSE2036</strain>
    </source>
</reference>
<sequence length="240" mass="27702">MDVIPMWPGDIIRIRLSEVYLQQRDMMSNAAKYGKWDEVMELLEVARYAYGENWANVVRLKHPQVADKVSFWTPLHQAAYLCAPINVIRYLIANGSLRTLRTRNSDTIFKHRDLTAAEIARENGYLHLIDILAPVIYYPVPHSTLARLQALFHEMIRADSRGVSNLVLPELVTLTELRIPEMWFPLKHKSAKEHAVGYRYRLDNRELVVVKLCIEKKSPSVYRISEGVAAPIQRPIISNE</sequence>
<protein>
    <recommendedName>
        <fullName evidence="3">Ankyrin</fullName>
    </recommendedName>
</protein>
<accession>A0A2V1DH17</accession>